<dbReference type="CDD" id="cd06662">
    <property type="entry name" value="SURF1"/>
    <property type="match status" value="1"/>
</dbReference>
<evidence type="ECO:0000256" key="1">
    <source>
        <dbReference type="RuleBase" id="RU363076"/>
    </source>
</evidence>
<comment type="similarity">
    <text evidence="1">Belongs to the SURF1 family.</text>
</comment>
<evidence type="ECO:0000313" key="2">
    <source>
        <dbReference type="EMBL" id="ROR54836.1"/>
    </source>
</evidence>
<protein>
    <recommendedName>
        <fullName evidence="1">SURF1-like protein</fullName>
    </recommendedName>
</protein>
<comment type="caution">
    <text evidence="2">The sequence shown here is derived from an EMBL/GenBank/DDBJ whole genome shotgun (WGS) entry which is preliminary data.</text>
</comment>
<proteinExistence type="inferred from homology"/>
<dbReference type="Proteomes" id="UP000275749">
    <property type="component" value="Unassembled WGS sequence"/>
</dbReference>
<keyword evidence="1" id="KW-0812">Transmembrane</keyword>
<feature type="transmembrane region" description="Helical" evidence="1">
    <location>
        <begin position="206"/>
        <end position="225"/>
    </location>
</feature>
<comment type="subcellular location">
    <subcellularLocation>
        <location evidence="1">Cell membrane</location>
        <topology evidence="1">Multi-pass membrane protein</topology>
    </subcellularLocation>
</comment>
<evidence type="ECO:0000313" key="3">
    <source>
        <dbReference type="Proteomes" id="UP000275749"/>
    </source>
</evidence>
<keyword evidence="1" id="KW-1003">Cell membrane</keyword>
<dbReference type="EMBL" id="RKHG01000001">
    <property type="protein sequence ID" value="ROR54836.1"/>
    <property type="molecule type" value="Genomic_DNA"/>
</dbReference>
<dbReference type="GO" id="GO:0005886">
    <property type="term" value="C:plasma membrane"/>
    <property type="evidence" value="ECO:0007669"/>
    <property type="project" value="UniProtKB-SubCell"/>
</dbReference>
<reference evidence="2 3" key="1">
    <citation type="submission" date="2018-11" db="EMBL/GenBank/DDBJ databases">
        <title>Sequencing the genomes of 1000 actinobacteria strains.</title>
        <authorList>
            <person name="Klenk H.-P."/>
        </authorList>
    </citation>
    <scope>NUCLEOTIDE SEQUENCE [LARGE SCALE GENOMIC DNA]</scope>
    <source>
        <strain evidence="2 3">DSM 10546</strain>
    </source>
</reference>
<gene>
    <name evidence="2" type="ORF">EDD41_2069</name>
</gene>
<dbReference type="Pfam" id="PF02104">
    <property type="entry name" value="SURF1"/>
    <property type="match status" value="1"/>
</dbReference>
<keyword evidence="1" id="KW-1133">Transmembrane helix</keyword>
<organism evidence="2 3">
    <name type="scientific">Luteococcus japonicus</name>
    <dbReference type="NCBI Taxonomy" id="33984"/>
    <lineage>
        <taxon>Bacteria</taxon>
        <taxon>Bacillati</taxon>
        <taxon>Actinomycetota</taxon>
        <taxon>Actinomycetes</taxon>
        <taxon>Propionibacteriales</taxon>
        <taxon>Propionibacteriaceae</taxon>
        <taxon>Luteococcus</taxon>
    </lineage>
</organism>
<dbReference type="InterPro" id="IPR002994">
    <property type="entry name" value="Surf1/Shy1"/>
</dbReference>
<sequence>MNTRVKQLVIGLLGCALSFFMLFLGLWQMEVFQSQADNSAAARASSPAVDLEENLVNDKVGDLYGRQVSAKGTWLAGPQFLVGTEYPLQVVGALRTEGGRTLTVVRGSIPKGASIPKPPRGKASVTGVILPTQAKESVPLPADAPQGTLGSVRLEQLAQSWPAPMIDGFVTQSAEASAAQSLGATSPEIPDIGGGKTRNRGYALQWWAFAGFGFVATAVAVRSVGRSTTAG</sequence>
<keyword evidence="1" id="KW-0472">Membrane</keyword>
<accession>A0A3N1ZVK5</accession>
<name>A0A3N1ZVK5_9ACTN</name>
<comment type="caution">
    <text evidence="1">Lacks conserved residue(s) required for the propagation of feature annotation.</text>
</comment>
<dbReference type="AlphaFoldDB" id="A0A3N1ZVK5"/>
<dbReference type="RefSeq" id="WP_123575817.1">
    <property type="nucleotide sequence ID" value="NZ_RKHG01000001.1"/>
</dbReference>